<keyword evidence="7" id="KW-0479">Metal-binding</keyword>
<dbReference type="SFLD" id="SFLDS00003">
    <property type="entry name" value="Haloacid_Dehalogenase"/>
    <property type="match status" value="1"/>
</dbReference>
<evidence type="ECO:0000256" key="9">
    <source>
        <dbReference type="ARBA" id="ARBA00022842"/>
    </source>
</evidence>
<dbReference type="GO" id="GO:0008781">
    <property type="term" value="F:N-acylneuraminate cytidylyltransferase activity"/>
    <property type="evidence" value="ECO:0007669"/>
    <property type="project" value="TreeGrafter"/>
</dbReference>
<evidence type="ECO:0000256" key="7">
    <source>
        <dbReference type="ARBA" id="ARBA00022723"/>
    </source>
</evidence>
<keyword evidence="9" id="KW-0460">Magnesium</keyword>
<keyword evidence="8" id="KW-0378">Hydrolase</keyword>
<comment type="similarity">
    <text evidence="3">Belongs to the KdsC family.</text>
</comment>
<dbReference type="Proteomes" id="UP000186110">
    <property type="component" value="Chromosome"/>
</dbReference>
<dbReference type="RefSeq" id="WP_029705618.1">
    <property type="nucleotide sequence ID" value="NZ_CP019239.1"/>
</dbReference>
<evidence type="ECO:0000256" key="10">
    <source>
        <dbReference type="ARBA" id="ARBA00031051"/>
    </source>
</evidence>
<dbReference type="InterPro" id="IPR036412">
    <property type="entry name" value="HAD-like_sf"/>
</dbReference>
<dbReference type="AlphaFoldDB" id="A0A1P8KF66"/>
<dbReference type="eggNOG" id="COG1778">
    <property type="taxonomic scope" value="Bacteria"/>
</dbReference>
<dbReference type="CDD" id="cd01630">
    <property type="entry name" value="HAD_KDO-like"/>
    <property type="match status" value="1"/>
</dbReference>
<gene>
    <name evidence="11" type="ORF">RS694_20145</name>
</gene>
<evidence type="ECO:0000256" key="5">
    <source>
        <dbReference type="ARBA" id="ARBA00013066"/>
    </source>
</evidence>
<evidence type="ECO:0000313" key="11">
    <source>
        <dbReference type="EMBL" id="APW44601.1"/>
    </source>
</evidence>
<name>A0A1P8KF66_9BURK</name>
<evidence type="ECO:0000313" key="12">
    <source>
        <dbReference type="Proteomes" id="UP000186110"/>
    </source>
</evidence>
<dbReference type="Gene3D" id="3.40.50.1000">
    <property type="entry name" value="HAD superfamily/HAD-like"/>
    <property type="match status" value="1"/>
</dbReference>
<dbReference type="SFLD" id="SFLDG01136">
    <property type="entry name" value="C1.6:_Phosphoserine_Phosphatas"/>
    <property type="match status" value="1"/>
</dbReference>
<dbReference type="STRING" id="1484693.RS694_20145"/>
<evidence type="ECO:0000256" key="2">
    <source>
        <dbReference type="ARBA" id="ARBA00001946"/>
    </source>
</evidence>
<dbReference type="GO" id="GO:0046872">
    <property type="term" value="F:metal ion binding"/>
    <property type="evidence" value="ECO:0007669"/>
    <property type="project" value="UniProtKB-KW"/>
</dbReference>
<sequence>MNKAPTLGTKVSSLPPEGAVSPWGGPAAKPAIQFDPALLLRAQGVKAAFFDVDGVLTDGGLLFSETGETLKRFNTLDGHGLKMLQKAGITPVVITGRDSLPLRTRLQALGVVHAHFGTEDKRPAAEQTLQALGLDWGQAAAMGDDWPDLPMMRRAAFACAPANAHTEVLAAAHYITRSRGGDGAAREFCDLLMVASGRYVDLLDEYLR</sequence>
<evidence type="ECO:0000256" key="4">
    <source>
        <dbReference type="ARBA" id="ARBA00011881"/>
    </source>
</evidence>
<dbReference type="SUPFAM" id="SSF56784">
    <property type="entry name" value="HAD-like"/>
    <property type="match status" value="1"/>
</dbReference>
<dbReference type="InterPro" id="IPR050793">
    <property type="entry name" value="CMP-NeuNAc_synthase"/>
</dbReference>
<dbReference type="EMBL" id="CP019239">
    <property type="protein sequence ID" value="APW44601.1"/>
    <property type="molecule type" value="Genomic_DNA"/>
</dbReference>
<comment type="cofactor">
    <cofactor evidence="2">
        <name>Mg(2+)</name>
        <dbReference type="ChEBI" id="CHEBI:18420"/>
    </cofactor>
</comment>
<evidence type="ECO:0000256" key="8">
    <source>
        <dbReference type="ARBA" id="ARBA00022801"/>
    </source>
</evidence>
<comment type="subunit">
    <text evidence="4">Homotetramer.</text>
</comment>
<keyword evidence="12" id="KW-1185">Reference proteome</keyword>
<accession>A0A1P8KF66</accession>
<dbReference type="NCBIfam" id="TIGR01670">
    <property type="entry name" value="KdsC-phosphatas"/>
    <property type="match status" value="1"/>
</dbReference>
<comment type="catalytic activity">
    <reaction evidence="1">
        <text>3-deoxy-alpha-D-manno-2-octulosonate-8-phosphate + H2O = 3-deoxy-alpha-D-manno-oct-2-ulosonate + phosphate</text>
        <dbReference type="Rhea" id="RHEA:11500"/>
        <dbReference type="ChEBI" id="CHEBI:15377"/>
        <dbReference type="ChEBI" id="CHEBI:43474"/>
        <dbReference type="ChEBI" id="CHEBI:85985"/>
        <dbReference type="ChEBI" id="CHEBI:85986"/>
        <dbReference type="EC" id="3.1.3.45"/>
    </reaction>
</comment>
<dbReference type="PANTHER" id="PTHR21485:SF3">
    <property type="entry name" value="N-ACYLNEURAMINATE CYTIDYLYLTRANSFERASE"/>
    <property type="match status" value="1"/>
</dbReference>
<organism evidence="11 12">
    <name type="scientific">Rhodoferax saidenbachensis</name>
    <dbReference type="NCBI Taxonomy" id="1484693"/>
    <lineage>
        <taxon>Bacteria</taxon>
        <taxon>Pseudomonadati</taxon>
        <taxon>Pseudomonadota</taxon>
        <taxon>Betaproteobacteria</taxon>
        <taxon>Burkholderiales</taxon>
        <taxon>Comamonadaceae</taxon>
        <taxon>Rhodoferax</taxon>
    </lineage>
</organism>
<dbReference type="InterPro" id="IPR023214">
    <property type="entry name" value="HAD_sf"/>
</dbReference>
<evidence type="ECO:0000256" key="3">
    <source>
        <dbReference type="ARBA" id="ARBA00005893"/>
    </source>
</evidence>
<dbReference type="SFLD" id="SFLDG01138">
    <property type="entry name" value="C1.6.2:_Deoxy-d-mannose-octulo"/>
    <property type="match status" value="1"/>
</dbReference>
<reference evidence="11 12" key="1">
    <citation type="submission" date="2017-01" db="EMBL/GenBank/DDBJ databases">
        <authorList>
            <person name="Mah S.A."/>
            <person name="Swanson W.J."/>
            <person name="Moy G.W."/>
            <person name="Vacquier V.D."/>
        </authorList>
    </citation>
    <scope>NUCLEOTIDE SEQUENCE [LARGE SCALE GENOMIC DNA]</scope>
    <source>
        <strain evidence="11 12">DSM 22694</strain>
    </source>
</reference>
<protein>
    <recommendedName>
        <fullName evidence="6">3-deoxy-D-manno-octulosonate 8-phosphate phosphatase KdsC</fullName>
        <ecNumber evidence="5">3.1.3.45</ecNumber>
    </recommendedName>
    <alternativeName>
        <fullName evidence="10">KDO 8-P phosphatase</fullName>
    </alternativeName>
</protein>
<dbReference type="Pfam" id="PF08282">
    <property type="entry name" value="Hydrolase_3"/>
    <property type="match status" value="1"/>
</dbReference>
<evidence type="ECO:0000256" key="1">
    <source>
        <dbReference type="ARBA" id="ARBA00000898"/>
    </source>
</evidence>
<evidence type="ECO:0000256" key="6">
    <source>
        <dbReference type="ARBA" id="ARBA00020092"/>
    </source>
</evidence>
<dbReference type="EC" id="3.1.3.45" evidence="5"/>
<proteinExistence type="inferred from homology"/>
<dbReference type="KEGG" id="rsb:RS694_20145"/>
<dbReference type="GO" id="GO:0019143">
    <property type="term" value="F:3-deoxy-manno-octulosonate-8-phosphatase activity"/>
    <property type="evidence" value="ECO:0007669"/>
    <property type="project" value="UniProtKB-EC"/>
</dbReference>
<dbReference type="FunFam" id="3.40.50.1000:FF:000029">
    <property type="entry name" value="3-deoxy-D-manno-octulosonate 8-phosphate phosphatase KdsC"/>
    <property type="match status" value="1"/>
</dbReference>
<dbReference type="InterPro" id="IPR010023">
    <property type="entry name" value="KdsC_fam"/>
</dbReference>
<dbReference type="PANTHER" id="PTHR21485">
    <property type="entry name" value="HAD SUPERFAMILY MEMBERS CMAS AND KDSC"/>
    <property type="match status" value="1"/>
</dbReference>